<evidence type="ECO:0000313" key="12">
    <source>
        <dbReference type="EMBL" id="QGN16770.1"/>
    </source>
</evidence>
<feature type="transmembrane region" description="Helical" evidence="11">
    <location>
        <begin position="124"/>
        <end position="143"/>
    </location>
</feature>
<evidence type="ECO:0000256" key="8">
    <source>
        <dbReference type="PROSITE-ProRule" id="PRU00282"/>
    </source>
</evidence>
<feature type="repeat" description="Solcar" evidence="8">
    <location>
        <begin position="53"/>
        <end position="149"/>
    </location>
</feature>
<evidence type="ECO:0000256" key="7">
    <source>
        <dbReference type="ARBA" id="ARBA00023136"/>
    </source>
</evidence>
<evidence type="ECO:0000256" key="9">
    <source>
        <dbReference type="RuleBase" id="RU000488"/>
    </source>
</evidence>
<keyword evidence="7 8" id="KW-0472">Membrane</keyword>
<gene>
    <name evidence="12" type="primary">YIA6</name>
    <name evidence="12" type="ORF">FIM1_3492</name>
</gene>
<dbReference type="InterPro" id="IPR023395">
    <property type="entry name" value="MCP_dom_sf"/>
</dbReference>
<evidence type="ECO:0000256" key="1">
    <source>
        <dbReference type="ARBA" id="ARBA00004141"/>
    </source>
</evidence>
<keyword evidence="6 11" id="KW-1133">Transmembrane helix</keyword>
<dbReference type="SUPFAM" id="SSF103506">
    <property type="entry name" value="Mitochondrial carrier"/>
    <property type="match status" value="1"/>
</dbReference>
<evidence type="ECO:0000256" key="5">
    <source>
        <dbReference type="ARBA" id="ARBA00022737"/>
    </source>
</evidence>
<comment type="subcellular location">
    <subcellularLocation>
        <location evidence="1">Membrane</location>
        <topology evidence="1">Multi-pass membrane protein</topology>
    </subcellularLocation>
</comment>
<reference evidence="12 13" key="1">
    <citation type="submission" date="2016-03" db="EMBL/GenBank/DDBJ databases">
        <title>How can Kluyveromyces marxianus grow so fast - potential evolutionary course in Saccharomyces Complex revealed by comparative genomics.</title>
        <authorList>
            <person name="Mo W."/>
            <person name="Lu W."/>
            <person name="Yang X."/>
            <person name="Qi J."/>
            <person name="Lv H."/>
        </authorList>
    </citation>
    <scope>NUCLEOTIDE SEQUENCE [LARGE SCALE GENOMIC DNA]</scope>
    <source>
        <strain evidence="12 13">FIM1</strain>
    </source>
</reference>
<evidence type="ECO:0000256" key="4">
    <source>
        <dbReference type="ARBA" id="ARBA00022692"/>
    </source>
</evidence>
<feature type="repeat" description="Solcar" evidence="8">
    <location>
        <begin position="157"/>
        <end position="247"/>
    </location>
</feature>
<dbReference type="InterPro" id="IPR018108">
    <property type="entry name" value="MCP_transmembrane"/>
</dbReference>
<protein>
    <submittedName>
        <fullName evidence="12">Mitochondrial carrier YIL006W</fullName>
    </submittedName>
</protein>
<keyword evidence="5" id="KW-0677">Repeat</keyword>
<feature type="transmembrane region" description="Helical" evidence="11">
    <location>
        <begin position="57"/>
        <end position="79"/>
    </location>
</feature>
<keyword evidence="3 9" id="KW-0813">Transport</keyword>
<feature type="compositionally biased region" description="Polar residues" evidence="10">
    <location>
        <begin position="1"/>
        <end position="10"/>
    </location>
</feature>
<keyword evidence="13" id="KW-1185">Reference proteome</keyword>
<dbReference type="InterPro" id="IPR044712">
    <property type="entry name" value="SLC25A32-like"/>
</dbReference>
<feature type="transmembrane region" description="Helical" evidence="11">
    <location>
        <begin position="220"/>
        <end position="241"/>
    </location>
</feature>
<evidence type="ECO:0000313" key="13">
    <source>
        <dbReference type="Proteomes" id="UP000422736"/>
    </source>
</evidence>
<feature type="region of interest" description="Disordered" evidence="10">
    <location>
        <begin position="1"/>
        <end position="23"/>
    </location>
</feature>
<dbReference type="PANTHER" id="PTHR45683">
    <property type="entry name" value="MITOCHONDRIAL NICOTINAMIDE ADENINE DINUCLEOTIDE TRANSPORTER 1-RELATED-RELATED"/>
    <property type="match status" value="1"/>
</dbReference>
<comment type="similarity">
    <text evidence="2 9">Belongs to the mitochondrial carrier (TC 2.A.29) family.</text>
</comment>
<dbReference type="Proteomes" id="UP000422736">
    <property type="component" value="Chromosome 5"/>
</dbReference>
<dbReference type="Gene3D" id="1.50.40.10">
    <property type="entry name" value="Mitochondrial carrier domain"/>
    <property type="match status" value="1"/>
</dbReference>
<dbReference type="EMBL" id="CP015058">
    <property type="protein sequence ID" value="QGN16770.1"/>
    <property type="molecule type" value="Genomic_DNA"/>
</dbReference>
<feature type="repeat" description="Solcar" evidence="8">
    <location>
        <begin position="276"/>
        <end position="360"/>
    </location>
</feature>
<keyword evidence="4 8" id="KW-0812">Transmembrane</keyword>
<evidence type="ECO:0000256" key="10">
    <source>
        <dbReference type="SAM" id="MobiDB-lite"/>
    </source>
</evidence>
<evidence type="ECO:0000256" key="6">
    <source>
        <dbReference type="ARBA" id="ARBA00022989"/>
    </source>
</evidence>
<organism evidence="12 13">
    <name type="scientific">Kluyveromyces marxianus</name>
    <name type="common">Yeast</name>
    <name type="synonym">Candida kefyr</name>
    <dbReference type="NCBI Taxonomy" id="4911"/>
    <lineage>
        <taxon>Eukaryota</taxon>
        <taxon>Fungi</taxon>
        <taxon>Dikarya</taxon>
        <taxon>Ascomycota</taxon>
        <taxon>Saccharomycotina</taxon>
        <taxon>Saccharomycetes</taxon>
        <taxon>Saccharomycetales</taxon>
        <taxon>Saccharomycetaceae</taxon>
        <taxon>Kluyveromyces</taxon>
    </lineage>
</organism>
<accession>A0ABX6EWQ4</accession>
<proteinExistence type="inferred from homology"/>
<evidence type="ECO:0000256" key="11">
    <source>
        <dbReference type="SAM" id="Phobius"/>
    </source>
</evidence>
<dbReference type="PROSITE" id="PS50920">
    <property type="entry name" value="SOLCAR"/>
    <property type="match status" value="3"/>
</dbReference>
<reference evidence="12 13" key="2">
    <citation type="submission" date="2019-11" db="EMBL/GenBank/DDBJ databases">
        <authorList>
            <person name="Lu H."/>
        </authorList>
    </citation>
    <scope>NUCLEOTIDE SEQUENCE [LARGE SCALE GENOMIC DNA]</scope>
    <source>
        <strain evidence="12 13">FIM1</strain>
    </source>
</reference>
<evidence type="ECO:0000256" key="2">
    <source>
        <dbReference type="ARBA" id="ARBA00006375"/>
    </source>
</evidence>
<sequence>MAEPATTQPMSRELPDGMGDSVPGNVSEVGVSEVGNLGHAPDNGNALRKGYFNDTEITALSGALAGFLAGVVVCPLDVAKTRLQAQGLQEVAVGKTAGYKYYNGIWGTLTTIVRDESVRGLYKGIVPIVLGYFPTWMIYFSVYERCKLTYPQLFHNSEFLSHSMSALSAGAISTTVTNPIWVVKTRLMLQSGKDIKGMTHYKNTLDAFVKIYKHEGIKSFYSGLVPSLFGLLHVAIHFPVYEQLKKILHCYPYKDPRLASDSSSPENIDNQSSQLGQLGRLILASCGSKMIASTLTYPHEILRTGLQLKSDVKPSIGSIIRSTYSKEGIRGFYSGFLTNLLRTVPASAITLVSFEYFRKHFKLWNDEMV</sequence>
<dbReference type="Pfam" id="PF00153">
    <property type="entry name" value="Mito_carr"/>
    <property type="match status" value="3"/>
</dbReference>
<evidence type="ECO:0000256" key="3">
    <source>
        <dbReference type="ARBA" id="ARBA00022448"/>
    </source>
</evidence>
<name>A0ABX6EWQ4_KLUMA</name>